<dbReference type="AlphaFoldDB" id="A0A7U5MPR6"/>
<reference evidence="1 2" key="1">
    <citation type="journal article" date="2017" name="Lancet Infect. Dis.">
        <title>Global outbreak of severe Mycobacterium chimaera disease after cardiac surgery: a molecular epidemiological study.</title>
        <authorList>
            <person name="van Ingen J."/>
            <person name="Kohl T."/>
            <person name="Kranzer K."/>
            <person name="Hasse B."/>
            <person name="Keller P."/>
            <person name="Szafranska A."/>
            <person name="Hillemann D."/>
            <person name="Chand M."/>
            <person name="Schreiber P."/>
            <person name="Sommerstein R."/>
            <person name="Berger C."/>
            <person name="Genoni M."/>
            <person name="Ruegg C."/>
            <person name="Troillet N."/>
            <person name="Widmer A.F."/>
            <person name="Becker S.L."/>
            <person name="Herrmann M."/>
            <person name="Eckmanns T."/>
            <person name="Haller S."/>
            <person name="Hoeller C."/>
            <person name="Debast S.B."/>
            <person name="Wolfhagen M.J."/>
            <person name="Hopman J."/>
            <person name="Kluytmans J."/>
            <person name="Langelaar M."/>
            <person name="Notermans D.W."/>
            <person name="ten Oever J."/>
            <person name="van den Barselaar P."/>
            <person name="Vonk A.B.A."/>
            <person name="Vos M.C."/>
            <person name="Ahmed N."/>
            <person name="Brown T."/>
            <person name="Crook D."/>
            <person name="Lamagni T."/>
            <person name="Phin N."/>
            <person name="Smith E.G."/>
            <person name="Zambon M."/>
            <person name="Serr A."/>
            <person name="Goetting T."/>
            <person name="Ebner W."/>
            <person name="Thuermer A."/>
            <person name="Utpatel C."/>
            <person name="Sproer C."/>
            <person name="Bunk B."/>
            <person name="Nubel U."/>
            <person name="Bloemberg G."/>
            <person name="Bottger E."/>
            <person name="Niemann S."/>
            <person name="Wagner D."/>
            <person name="Sax H."/>
        </authorList>
    </citation>
    <scope>NUCLEOTIDE SEQUENCE [LARGE SCALE GENOMIC DNA]</scope>
    <source>
        <strain evidence="1 2">ZUERICH-2</strain>
    </source>
</reference>
<gene>
    <name evidence="1" type="primary">esxF</name>
    <name evidence="1" type="ORF">MYCOZU2_05104</name>
</gene>
<evidence type="ECO:0000313" key="2">
    <source>
        <dbReference type="Proteomes" id="UP000198286"/>
    </source>
</evidence>
<accession>A0A7U5MPR6</accession>
<protein>
    <submittedName>
        <fullName evidence="1">EsaT-6 like protein EsxF</fullName>
    </submittedName>
</protein>
<organism evidence="1 2">
    <name type="scientific">Mycobacterium intracellulare subsp. chimaera</name>
    <dbReference type="NCBI Taxonomy" id="222805"/>
    <lineage>
        <taxon>Bacteria</taxon>
        <taxon>Bacillati</taxon>
        <taxon>Actinomycetota</taxon>
        <taxon>Actinomycetes</taxon>
        <taxon>Mycobacteriales</taxon>
        <taxon>Mycobacteriaceae</taxon>
        <taxon>Mycobacterium</taxon>
        <taxon>Mycobacterium avium complex (MAC)</taxon>
    </lineage>
</organism>
<dbReference type="Gene3D" id="1.10.287.1060">
    <property type="entry name" value="ESAT-6-like"/>
    <property type="match status" value="1"/>
</dbReference>
<proteinExistence type="predicted"/>
<dbReference type="SUPFAM" id="SSF140453">
    <property type="entry name" value="EsxAB dimer-like"/>
    <property type="match status" value="1"/>
</dbReference>
<dbReference type="InterPro" id="IPR036689">
    <property type="entry name" value="ESAT-6-like_sf"/>
</dbReference>
<dbReference type="EMBL" id="CP015267">
    <property type="protein sequence ID" value="ASL17460.1"/>
    <property type="molecule type" value="Genomic_DNA"/>
</dbReference>
<name>A0A7U5MPR6_MYCIT</name>
<evidence type="ECO:0000313" key="1">
    <source>
        <dbReference type="EMBL" id="ASL17460.1"/>
    </source>
</evidence>
<dbReference type="Proteomes" id="UP000198286">
    <property type="component" value="Chromosome"/>
</dbReference>
<sequence>MVGRGAAGGAYASAWELWHKGAREVELGLSILAHLVGEAGGAYHSNEAASAQAERAVRDA</sequence>